<dbReference type="InterPro" id="IPR044135">
    <property type="entry name" value="Met-tRNA-FMT_C"/>
</dbReference>
<protein>
    <recommendedName>
        <fullName evidence="2 5">Methionyl-tRNA formyltransferase</fullName>
        <ecNumber evidence="2 5">2.1.2.9</ecNumber>
    </recommendedName>
</protein>
<dbReference type="InterPro" id="IPR041711">
    <property type="entry name" value="Met-tRNA-FMT_N"/>
</dbReference>
<dbReference type="InterPro" id="IPR002376">
    <property type="entry name" value="Formyl_transf_N"/>
</dbReference>
<evidence type="ECO:0000256" key="5">
    <source>
        <dbReference type="HAMAP-Rule" id="MF_00182"/>
    </source>
</evidence>
<evidence type="ECO:0000313" key="8">
    <source>
        <dbReference type="EMBL" id="CAA9561390.1"/>
    </source>
</evidence>
<feature type="domain" description="Formyl transferase N-terminal" evidence="6">
    <location>
        <begin position="1"/>
        <end position="180"/>
    </location>
</feature>
<name>A0A6J4V0F7_9DEIN</name>
<dbReference type="CDD" id="cd08704">
    <property type="entry name" value="Met_tRNA_FMT_C"/>
    <property type="match status" value="1"/>
</dbReference>
<evidence type="ECO:0000256" key="4">
    <source>
        <dbReference type="ARBA" id="ARBA00022917"/>
    </source>
</evidence>
<proteinExistence type="inferred from homology"/>
<feature type="domain" description="Formyl transferase C-terminal" evidence="7">
    <location>
        <begin position="204"/>
        <end position="299"/>
    </location>
</feature>
<evidence type="ECO:0000256" key="2">
    <source>
        <dbReference type="ARBA" id="ARBA00012261"/>
    </source>
</evidence>
<dbReference type="PANTHER" id="PTHR11138:SF5">
    <property type="entry name" value="METHIONYL-TRNA FORMYLTRANSFERASE, MITOCHONDRIAL"/>
    <property type="match status" value="1"/>
</dbReference>
<evidence type="ECO:0000256" key="1">
    <source>
        <dbReference type="ARBA" id="ARBA00010699"/>
    </source>
</evidence>
<dbReference type="InterPro" id="IPR011034">
    <property type="entry name" value="Formyl_transferase-like_C_sf"/>
</dbReference>
<gene>
    <name evidence="5" type="primary">fmt</name>
    <name evidence="8" type="ORF">AVDCRST_MAG86-654</name>
</gene>
<dbReference type="CDD" id="cd08646">
    <property type="entry name" value="FMT_core_Met-tRNA-FMT_N"/>
    <property type="match status" value="1"/>
</dbReference>
<comment type="catalytic activity">
    <reaction evidence="5">
        <text>L-methionyl-tRNA(fMet) + (6R)-10-formyltetrahydrofolate = N-formyl-L-methionyl-tRNA(fMet) + (6S)-5,6,7,8-tetrahydrofolate + H(+)</text>
        <dbReference type="Rhea" id="RHEA:24380"/>
        <dbReference type="Rhea" id="RHEA-COMP:9952"/>
        <dbReference type="Rhea" id="RHEA-COMP:9953"/>
        <dbReference type="ChEBI" id="CHEBI:15378"/>
        <dbReference type="ChEBI" id="CHEBI:57453"/>
        <dbReference type="ChEBI" id="CHEBI:78530"/>
        <dbReference type="ChEBI" id="CHEBI:78844"/>
        <dbReference type="ChEBI" id="CHEBI:195366"/>
        <dbReference type="EC" id="2.1.2.9"/>
    </reaction>
</comment>
<organism evidence="8">
    <name type="scientific">uncultured Truepera sp</name>
    <dbReference type="NCBI Taxonomy" id="543023"/>
    <lineage>
        <taxon>Bacteria</taxon>
        <taxon>Thermotogati</taxon>
        <taxon>Deinococcota</taxon>
        <taxon>Deinococci</taxon>
        <taxon>Trueperales</taxon>
        <taxon>Trueperaceae</taxon>
        <taxon>Truepera</taxon>
        <taxon>environmental samples</taxon>
    </lineage>
</organism>
<evidence type="ECO:0000256" key="3">
    <source>
        <dbReference type="ARBA" id="ARBA00022679"/>
    </source>
</evidence>
<keyword evidence="3 5" id="KW-0808">Transferase</keyword>
<dbReference type="SUPFAM" id="SSF53328">
    <property type="entry name" value="Formyltransferase"/>
    <property type="match status" value="1"/>
</dbReference>
<accession>A0A6J4V0F7</accession>
<feature type="binding site" evidence="5">
    <location>
        <begin position="109"/>
        <end position="112"/>
    </location>
    <ligand>
        <name>(6S)-5,6,7,8-tetrahydrofolate</name>
        <dbReference type="ChEBI" id="CHEBI:57453"/>
    </ligand>
</feature>
<dbReference type="Pfam" id="PF00551">
    <property type="entry name" value="Formyl_trans_N"/>
    <property type="match status" value="1"/>
</dbReference>
<dbReference type="InterPro" id="IPR005793">
    <property type="entry name" value="Formyl_trans_C"/>
</dbReference>
<sequence length="312" mass="33204">MRVALFGSPAFALPVLDALLARHVVALVVAQPDKPAGRGNKLTPPPVAERARALGLRLEQPARLKRNEAFFNLLRDLDVDVAITAAYGKILPQALLDIPKHGFLNVHASLLPKYRGAAPIQWALIDGEMETGVSIMQTEAGLDTGPVRFVERLEMAPGDTAVTLFDKLSTLGADALIDALAGLERGDLPSCPQDDTQATHAPLLSKGDGAIRWDKPAAQIYNRYRGVVVWPGTWTVHDGRVLKVQHLTPLPSVHGEPGEVVAVSPEGVTVGSGEGAVLLKTVQPAGKPRMPARDWANGYGVKVGTRLGGEHG</sequence>
<evidence type="ECO:0000259" key="7">
    <source>
        <dbReference type="Pfam" id="PF02911"/>
    </source>
</evidence>
<comment type="function">
    <text evidence="5">Attaches a formyl group to the free amino group of methionyl-tRNA(fMet). The formyl group appears to play a dual role in the initiator identity of N-formylmethionyl-tRNA by promoting its recognition by IF2 and preventing the misappropriation of this tRNA by the elongation apparatus.</text>
</comment>
<dbReference type="InterPro" id="IPR036477">
    <property type="entry name" value="Formyl_transf_N_sf"/>
</dbReference>
<dbReference type="NCBIfam" id="TIGR00460">
    <property type="entry name" value="fmt"/>
    <property type="match status" value="1"/>
</dbReference>
<dbReference type="EC" id="2.1.2.9" evidence="2 5"/>
<evidence type="ECO:0000259" key="6">
    <source>
        <dbReference type="Pfam" id="PF00551"/>
    </source>
</evidence>
<dbReference type="SUPFAM" id="SSF50486">
    <property type="entry name" value="FMT C-terminal domain-like"/>
    <property type="match status" value="1"/>
</dbReference>
<keyword evidence="4 5" id="KW-0648">Protein biosynthesis</keyword>
<dbReference type="PANTHER" id="PTHR11138">
    <property type="entry name" value="METHIONYL-TRNA FORMYLTRANSFERASE"/>
    <property type="match status" value="1"/>
</dbReference>
<reference evidence="8" key="1">
    <citation type="submission" date="2020-02" db="EMBL/GenBank/DDBJ databases">
        <authorList>
            <person name="Meier V. D."/>
        </authorList>
    </citation>
    <scope>NUCLEOTIDE SEQUENCE</scope>
    <source>
        <strain evidence="8">AVDCRST_MAG86</strain>
    </source>
</reference>
<dbReference type="HAMAP" id="MF_00182">
    <property type="entry name" value="Formyl_trans"/>
    <property type="match status" value="1"/>
</dbReference>
<dbReference type="AlphaFoldDB" id="A0A6J4V0F7"/>
<dbReference type="EMBL" id="CADCWP010000045">
    <property type="protein sequence ID" value="CAA9561390.1"/>
    <property type="molecule type" value="Genomic_DNA"/>
</dbReference>
<dbReference type="InterPro" id="IPR005794">
    <property type="entry name" value="Fmt"/>
</dbReference>
<dbReference type="Pfam" id="PF02911">
    <property type="entry name" value="Formyl_trans_C"/>
    <property type="match status" value="1"/>
</dbReference>
<comment type="similarity">
    <text evidence="1 5">Belongs to the Fmt family.</text>
</comment>
<dbReference type="GO" id="GO:0004479">
    <property type="term" value="F:methionyl-tRNA formyltransferase activity"/>
    <property type="evidence" value="ECO:0007669"/>
    <property type="project" value="UniProtKB-UniRule"/>
</dbReference>
<dbReference type="GO" id="GO:0005829">
    <property type="term" value="C:cytosol"/>
    <property type="evidence" value="ECO:0007669"/>
    <property type="project" value="TreeGrafter"/>
</dbReference>
<dbReference type="Gene3D" id="3.40.50.12230">
    <property type="match status" value="1"/>
</dbReference>